<dbReference type="RefSeq" id="WP_358360996.1">
    <property type="nucleotide sequence ID" value="NZ_JBEZFP010000111.1"/>
</dbReference>
<comment type="caution">
    <text evidence="2">The sequence shown here is derived from an EMBL/GenBank/DDBJ whole genome shotgun (WGS) entry which is preliminary data.</text>
</comment>
<dbReference type="PROSITE" id="PS51186">
    <property type="entry name" value="GNAT"/>
    <property type="match status" value="1"/>
</dbReference>
<evidence type="ECO:0000313" key="3">
    <source>
        <dbReference type="Proteomes" id="UP001551482"/>
    </source>
</evidence>
<evidence type="ECO:0000313" key="2">
    <source>
        <dbReference type="EMBL" id="MEU8138122.1"/>
    </source>
</evidence>
<name>A0ABV3DQT8_9ACTN</name>
<dbReference type="Proteomes" id="UP001551482">
    <property type="component" value="Unassembled WGS sequence"/>
</dbReference>
<dbReference type="PANTHER" id="PTHR43792:SF1">
    <property type="entry name" value="N-ACETYLTRANSFERASE DOMAIN-CONTAINING PROTEIN"/>
    <property type="match status" value="1"/>
</dbReference>
<reference evidence="2 3" key="1">
    <citation type="submission" date="2024-06" db="EMBL/GenBank/DDBJ databases">
        <title>The Natural Products Discovery Center: Release of the First 8490 Sequenced Strains for Exploring Actinobacteria Biosynthetic Diversity.</title>
        <authorList>
            <person name="Kalkreuter E."/>
            <person name="Kautsar S.A."/>
            <person name="Yang D."/>
            <person name="Bader C.D."/>
            <person name="Teijaro C.N."/>
            <person name="Fluegel L."/>
            <person name="Davis C.M."/>
            <person name="Simpson J.R."/>
            <person name="Lauterbach L."/>
            <person name="Steele A.D."/>
            <person name="Gui C."/>
            <person name="Meng S."/>
            <person name="Li G."/>
            <person name="Viehrig K."/>
            <person name="Ye F."/>
            <person name="Su P."/>
            <person name="Kiefer A.F."/>
            <person name="Nichols A."/>
            <person name="Cepeda A.J."/>
            <person name="Yan W."/>
            <person name="Fan B."/>
            <person name="Jiang Y."/>
            <person name="Adhikari A."/>
            <person name="Zheng C.-J."/>
            <person name="Schuster L."/>
            <person name="Cowan T.M."/>
            <person name="Smanski M.J."/>
            <person name="Chevrette M.G."/>
            <person name="De Carvalho L.P.S."/>
            <person name="Shen B."/>
        </authorList>
    </citation>
    <scope>NUCLEOTIDE SEQUENCE [LARGE SCALE GENOMIC DNA]</scope>
    <source>
        <strain evidence="2 3">NPDC048946</strain>
    </source>
</reference>
<evidence type="ECO:0000259" key="1">
    <source>
        <dbReference type="PROSITE" id="PS51186"/>
    </source>
</evidence>
<dbReference type="InterPro" id="IPR000182">
    <property type="entry name" value="GNAT_dom"/>
</dbReference>
<dbReference type="EMBL" id="JBEZFP010000111">
    <property type="protein sequence ID" value="MEU8138122.1"/>
    <property type="molecule type" value="Genomic_DNA"/>
</dbReference>
<proteinExistence type="predicted"/>
<gene>
    <name evidence="2" type="ORF">AB0C36_32015</name>
</gene>
<organism evidence="2 3">
    <name type="scientific">Streptodolium elevatio</name>
    <dbReference type="NCBI Taxonomy" id="3157996"/>
    <lineage>
        <taxon>Bacteria</taxon>
        <taxon>Bacillati</taxon>
        <taxon>Actinomycetota</taxon>
        <taxon>Actinomycetes</taxon>
        <taxon>Kitasatosporales</taxon>
        <taxon>Streptomycetaceae</taxon>
        <taxon>Streptodolium</taxon>
    </lineage>
</organism>
<feature type="domain" description="N-acetyltransferase" evidence="1">
    <location>
        <begin position="11"/>
        <end position="159"/>
    </location>
</feature>
<dbReference type="Gene3D" id="3.40.630.30">
    <property type="match status" value="1"/>
</dbReference>
<dbReference type="InterPro" id="IPR051531">
    <property type="entry name" value="N-acetyltransferase"/>
</dbReference>
<accession>A0ABV3DQT8</accession>
<sequence length="163" mass="17131">MDASDVTTARLALRPWSPDELAAVPSGARMDHWAEDFPAEGDVVIAGFVADRPNVNEYGQRQVIERSTGLVVGSIGLFWPPTDGALEIGYGIVPSRRGLGYASEAARALALFALAAPGVHTVCAEVELANPASVRVLEKAGFRSLGDDGTTARFGVQLPDLNG</sequence>
<dbReference type="Pfam" id="PF13302">
    <property type="entry name" value="Acetyltransf_3"/>
    <property type="match status" value="1"/>
</dbReference>
<dbReference type="SUPFAM" id="SSF55729">
    <property type="entry name" value="Acyl-CoA N-acyltransferases (Nat)"/>
    <property type="match status" value="1"/>
</dbReference>
<protein>
    <submittedName>
        <fullName evidence="2">GNAT family N-acetyltransferase</fullName>
    </submittedName>
</protein>
<dbReference type="InterPro" id="IPR016181">
    <property type="entry name" value="Acyl_CoA_acyltransferase"/>
</dbReference>
<dbReference type="PANTHER" id="PTHR43792">
    <property type="entry name" value="GNAT FAMILY, PUTATIVE (AFU_ORTHOLOGUE AFUA_3G00765)-RELATED-RELATED"/>
    <property type="match status" value="1"/>
</dbReference>
<keyword evidence="3" id="KW-1185">Reference proteome</keyword>